<proteinExistence type="predicted"/>
<evidence type="ECO:0000313" key="3">
    <source>
        <dbReference type="EMBL" id="XBM48988.1"/>
    </source>
</evidence>
<feature type="signal peptide" evidence="2">
    <location>
        <begin position="1"/>
        <end position="26"/>
    </location>
</feature>
<evidence type="ECO:0008006" key="4">
    <source>
        <dbReference type="Google" id="ProtNLM"/>
    </source>
</evidence>
<dbReference type="PROSITE" id="PS51257">
    <property type="entry name" value="PROKAR_LIPOPROTEIN"/>
    <property type="match status" value="1"/>
</dbReference>
<dbReference type="EMBL" id="CP157390">
    <property type="protein sequence ID" value="XBM48988.1"/>
    <property type="molecule type" value="Genomic_DNA"/>
</dbReference>
<reference evidence="3" key="1">
    <citation type="submission" date="2024-05" db="EMBL/GenBank/DDBJ databases">
        <title>The Natural Products Discovery Center: Release of the First 8490 Sequenced Strains for Exploring Actinobacteria Biosynthetic Diversity.</title>
        <authorList>
            <person name="Kalkreuter E."/>
            <person name="Kautsar S.A."/>
            <person name="Yang D."/>
            <person name="Bader C.D."/>
            <person name="Teijaro C.N."/>
            <person name="Fluegel L."/>
            <person name="Davis C.M."/>
            <person name="Simpson J.R."/>
            <person name="Lauterbach L."/>
            <person name="Steele A.D."/>
            <person name="Gui C."/>
            <person name="Meng S."/>
            <person name="Li G."/>
            <person name="Viehrig K."/>
            <person name="Ye F."/>
            <person name="Su P."/>
            <person name="Kiefer A.F."/>
            <person name="Nichols A."/>
            <person name="Cepeda A.J."/>
            <person name="Yan W."/>
            <person name="Fan B."/>
            <person name="Jiang Y."/>
            <person name="Adhikari A."/>
            <person name="Zheng C.-J."/>
            <person name="Schuster L."/>
            <person name="Cowan T.M."/>
            <person name="Smanski M.J."/>
            <person name="Chevrette M.G."/>
            <person name="de Carvalho L.P.S."/>
            <person name="Shen B."/>
        </authorList>
    </citation>
    <scope>NUCLEOTIDE SEQUENCE</scope>
    <source>
        <strain evidence="3">NPDC080035</strain>
    </source>
</reference>
<feature type="region of interest" description="Disordered" evidence="1">
    <location>
        <begin position="30"/>
        <end position="50"/>
    </location>
</feature>
<dbReference type="AlphaFoldDB" id="A0AAU7GFT1"/>
<name>A0AAU7GFT1_9MICO</name>
<evidence type="ECO:0000256" key="2">
    <source>
        <dbReference type="SAM" id="SignalP"/>
    </source>
</evidence>
<organism evidence="3">
    <name type="scientific">Leifsonia sp. NPDC080035</name>
    <dbReference type="NCBI Taxonomy" id="3143936"/>
    <lineage>
        <taxon>Bacteria</taxon>
        <taxon>Bacillati</taxon>
        <taxon>Actinomycetota</taxon>
        <taxon>Actinomycetes</taxon>
        <taxon>Micrococcales</taxon>
        <taxon>Microbacteriaceae</taxon>
        <taxon>Leifsonia</taxon>
    </lineage>
</organism>
<evidence type="ECO:0000256" key="1">
    <source>
        <dbReference type="SAM" id="MobiDB-lite"/>
    </source>
</evidence>
<accession>A0AAU7GFT1</accession>
<protein>
    <recommendedName>
        <fullName evidence="4">Lipoprotein</fullName>
    </recommendedName>
</protein>
<feature type="chain" id="PRO_5043806358" description="Lipoprotein" evidence="2">
    <location>
        <begin position="27"/>
        <end position="139"/>
    </location>
</feature>
<gene>
    <name evidence="3" type="ORF">AAME72_03805</name>
</gene>
<dbReference type="RefSeq" id="WP_348788909.1">
    <property type="nucleotide sequence ID" value="NZ_CP157390.1"/>
</dbReference>
<keyword evidence="2" id="KW-0732">Signal</keyword>
<sequence>MTRAARPLSAAAVVALAVLLAGCTTTQTKPLEDYAGEPKGVEAPPSSAGGASWAAWLQDGDQFGIVLYGSSTCPPKVQSIHVGQSNQIEATLAPAPGGVCTKDYSPHTTVFATPKGVTTTSDVTIILPSGDLTLPGLPG</sequence>